<comment type="similarity">
    <text evidence="7 10">Belongs to the DEAD box helicase family.</text>
</comment>
<evidence type="ECO:0000256" key="1">
    <source>
        <dbReference type="ARBA" id="ARBA00012552"/>
    </source>
</evidence>
<dbReference type="Gene3D" id="3.30.70.330">
    <property type="match status" value="1"/>
</dbReference>
<dbReference type="Gene3D" id="3.40.50.300">
    <property type="entry name" value="P-loop containing nucleotide triphosphate hydrolases"/>
    <property type="match status" value="2"/>
</dbReference>
<dbReference type="GO" id="GO:0016887">
    <property type="term" value="F:ATP hydrolysis activity"/>
    <property type="evidence" value="ECO:0007669"/>
    <property type="project" value="RHEA"/>
</dbReference>
<dbReference type="GO" id="GO:0005829">
    <property type="term" value="C:cytosol"/>
    <property type="evidence" value="ECO:0007669"/>
    <property type="project" value="TreeGrafter"/>
</dbReference>
<evidence type="ECO:0000256" key="9">
    <source>
        <dbReference type="PROSITE-ProRule" id="PRU00552"/>
    </source>
</evidence>
<keyword evidence="4 10" id="KW-0378">Hydrolase</keyword>
<sequence>MTKKFNELEISDQIKQSIAEMGFVEPTPIQAEAIPYILEGNDIIGQAQTGTGKTAAFSIPLIEKLDLNNRSIQGIILCPTRELAIQVTDEIRKLTKYVEGVKVVPIYGGQSYNIQLKALKRKPQIVVGTPGRVIDHINRKTVKLENIKMLILDEADEMLKMGFREDLEYILQKTPTERQTTLFSATMPKAIQDIANKYQKKPKLIQIERKSLTVDNIKQEYFELNNNQKFDLLVRLLDHNHYQSAIVFCNTKREVDELVVRLQEHNYMTEALHGDLKQQQRDRVMNSFRNKNIKILVATDVAARGIDVNNVEAVFNYDIPLDDEAYVHRIGRTGRAGQSGASYTFINPKQFHRLKSIERYIKHKIDKGSIPTVKDIQDSKLRDLYLEMKNIIDKNNLTTPNKVIEQLEDEGYTTAQITNSLIQLIMGEITKEYNEIHEPAAKKSKKAKGNKKNSVTLHLNIGKKQRISPRDIVSLLIKDTKLNKRAIGDIDLFKKYSHVEVSKRDAAEVLKRANKRKFKGKTIVVQEL</sequence>
<keyword evidence="15" id="KW-1185">Reference proteome</keyword>
<dbReference type="InterPro" id="IPR012677">
    <property type="entry name" value="Nucleotide-bd_a/b_plait_sf"/>
</dbReference>
<dbReference type="InParanoid" id="F7Q1B5"/>
<dbReference type="SMART" id="SM00490">
    <property type="entry name" value="HELICc"/>
    <property type="match status" value="1"/>
</dbReference>
<feature type="domain" description="DEAD-box RNA helicase Q" evidence="13">
    <location>
        <begin position="3"/>
        <end position="31"/>
    </location>
</feature>
<dbReference type="FunFam" id="3.40.50.300:FF:000108">
    <property type="entry name" value="ATP-dependent RNA helicase RhlE"/>
    <property type="match status" value="1"/>
</dbReference>
<evidence type="ECO:0000256" key="7">
    <source>
        <dbReference type="ARBA" id="ARBA00038437"/>
    </source>
</evidence>
<name>F7Q1B5_9MOLU</name>
<dbReference type="PANTHER" id="PTHR47959:SF13">
    <property type="entry name" value="ATP-DEPENDENT RNA HELICASE RHLE"/>
    <property type="match status" value="1"/>
</dbReference>
<dbReference type="CDD" id="cd12252">
    <property type="entry name" value="RRM_DbpA"/>
    <property type="match status" value="1"/>
</dbReference>
<gene>
    <name evidence="14" type="primary">srmB</name>
    <name evidence="14" type="ORF">HLPCO_001171</name>
</gene>
<dbReference type="InterPro" id="IPR000629">
    <property type="entry name" value="RNA-helicase_DEAD-box_CS"/>
</dbReference>
<dbReference type="GO" id="GO:0005524">
    <property type="term" value="F:ATP binding"/>
    <property type="evidence" value="ECO:0007669"/>
    <property type="project" value="UniProtKB-KW"/>
</dbReference>
<dbReference type="InterPro" id="IPR027417">
    <property type="entry name" value="P-loop_NTPase"/>
</dbReference>
<dbReference type="PROSITE" id="PS51194">
    <property type="entry name" value="HELICASE_CTER"/>
    <property type="match status" value="1"/>
</dbReference>
<dbReference type="RefSeq" id="WP_008825756.1">
    <property type="nucleotide sequence ID" value="NZ_AFNU02000003.1"/>
</dbReference>
<dbReference type="SUPFAM" id="SSF52540">
    <property type="entry name" value="P-loop containing nucleoside triphosphate hydrolases"/>
    <property type="match status" value="1"/>
</dbReference>
<evidence type="ECO:0000259" key="11">
    <source>
        <dbReference type="PROSITE" id="PS51192"/>
    </source>
</evidence>
<evidence type="ECO:0000259" key="12">
    <source>
        <dbReference type="PROSITE" id="PS51194"/>
    </source>
</evidence>
<dbReference type="PROSITE" id="PS51195">
    <property type="entry name" value="Q_MOTIF"/>
    <property type="match status" value="1"/>
</dbReference>
<keyword evidence="3 10" id="KW-0547">Nucleotide-binding</keyword>
<dbReference type="InterPro" id="IPR014014">
    <property type="entry name" value="RNA_helicase_DEAD_Q_motif"/>
</dbReference>
<feature type="domain" description="Helicase ATP-binding" evidence="11">
    <location>
        <begin position="34"/>
        <end position="205"/>
    </location>
</feature>
<evidence type="ECO:0000256" key="2">
    <source>
        <dbReference type="ARBA" id="ARBA00022490"/>
    </source>
</evidence>
<dbReference type="CDD" id="cd00268">
    <property type="entry name" value="DEADc"/>
    <property type="match status" value="1"/>
</dbReference>
<dbReference type="CDD" id="cd18787">
    <property type="entry name" value="SF2_C_DEAD"/>
    <property type="match status" value="1"/>
</dbReference>
<dbReference type="Pfam" id="PF00271">
    <property type="entry name" value="Helicase_C"/>
    <property type="match status" value="1"/>
</dbReference>
<evidence type="ECO:0000256" key="8">
    <source>
        <dbReference type="ARBA" id="ARBA00047984"/>
    </source>
</evidence>
<dbReference type="Proteomes" id="UP000005707">
    <property type="component" value="Unassembled WGS sequence"/>
</dbReference>
<keyword evidence="6 10" id="KW-0067">ATP-binding</keyword>
<evidence type="ECO:0000256" key="10">
    <source>
        <dbReference type="RuleBase" id="RU000492"/>
    </source>
</evidence>
<protein>
    <recommendedName>
        <fullName evidence="1">RNA helicase</fullName>
        <ecNumber evidence="1">3.6.4.13</ecNumber>
    </recommendedName>
</protein>
<evidence type="ECO:0000256" key="4">
    <source>
        <dbReference type="ARBA" id="ARBA00022801"/>
    </source>
</evidence>
<evidence type="ECO:0000256" key="6">
    <source>
        <dbReference type="ARBA" id="ARBA00022840"/>
    </source>
</evidence>
<dbReference type="GO" id="GO:0003723">
    <property type="term" value="F:RNA binding"/>
    <property type="evidence" value="ECO:0007669"/>
    <property type="project" value="UniProtKB-ARBA"/>
</dbReference>
<reference evidence="14 15" key="2">
    <citation type="journal article" date="2013" name="PLoS ONE">
        <title>INDIGO - INtegrated Data Warehouse of MIcrobial GenOmes with Examples from the Red Sea Extremophiles.</title>
        <authorList>
            <person name="Alam I."/>
            <person name="Antunes A."/>
            <person name="Kamau A.A."/>
            <person name="Ba Alawi W."/>
            <person name="Kalkatawi M."/>
            <person name="Stingl U."/>
            <person name="Bajic V.B."/>
        </authorList>
    </citation>
    <scope>NUCLEOTIDE SEQUENCE [LARGE SCALE GENOMIC DNA]</scope>
    <source>
        <strain evidence="14 15">SSD-17B</strain>
    </source>
</reference>
<dbReference type="GO" id="GO:0003724">
    <property type="term" value="F:RNA helicase activity"/>
    <property type="evidence" value="ECO:0007669"/>
    <property type="project" value="UniProtKB-EC"/>
</dbReference>
<dbReference type="PROSITE" id="PS51192">
    <property type="entry name" value="HELICASE_ATP_BIND_1"/>
    <property type="match status" value="1"/>
</dbReference>
<evidence type="ECO:0000313" key="14">
    <source>
        <dbReference type="EMBL" id="ERJ12831.1"/>
    </source>
</evidence>
<dbReference type="STRING" id="1033810.HLPCO_001171"/>
<feature type="domain" description="Helicase C-terminal" evidence="12">
    <location>
        <begin position="216"/>
        <end position="377"/>
    </location>
</feature>
<feature type="short sequence motif" description="Q motif" evidence="9">
    <location>
        <begin position="3"/>
        <end position="31"/>
    </location>
</feature>
<comment type="catalytic activity">
    <reaction evidence="8">
        <text>ATP + H2O = ADP + phosphate + H(+)</text>
        <dbReference type="Rhea" id="RHEA:13065"/>
        <dbReference type="ChEBI" id="CHEBI:15377"/>
        <dbReference type="ChEBI" id="CHEBI:15378"/>
        <dbReference type="ChEBI" id="CHEBI:30616"/>
        <dbReference type="ChEBI" id="CHEBI:43474"/>
        <dbReference type="ChEBI" id="CHEBI:456216"/>
        <dbReference type="EC" id="3.6.4.13"/>
    </reaction>
</comment>
<keyword evidence="5 10" id="KW-0347">Helicase</keyword>
<comment type="caution">
    <text evidence="14">The sequence shown here is derived from an EMBL/GenBank/DDBJ whole genome shotgun (WGS) entry which is preliminary data.</text>
</comment>
<dbReference type="OrthoDB" id="9805696at2"/>
<evidence type="ECO:0000259" key="13">
    <source>
        <dbReference type="PROSITE" id="PS51195"/>
    </source>
</evidence>
<dbReference type="InterPro" id="IPR014001">
    <property type="entry name" value="Helicase_ATP-bd"/>
</dbReference>
<dbReference type="Pfam" id="PF03880">
    <property type="entry name" value="DbpA"/>
    <property type="match status" value="1"/>
</dbReference>
<dbReference type="AlphaFoldDB" id="F7Q1B5"/>
<dbReference type="SMART" id="SM00487">
    <property type="entry name" value="DEXDc"/>
    <property type="match status" value="1"/>
</dbReference>
<dbReference type="EC" id="3.6.4.13" evidence="1"/>
<keyword evidence="2" id="KW-0963">Cytoplasm</keyword>
<dbReference type="FunCoup" id="F7Q1B5">
    <property type="interactions" value="311"/>
</dbReference>
<dbReference type="InterPro" id="IPR050079">
    <property type="entry name" value="DEAD_box_RNA_helicase"/>
</dbReference>
<dbReference type="Pfam" id="PF00270">
    <property type="entry name" value="DEAD"/>
    <property type="match status" value="1"/>
</dbReference>
<dbReference type="InterPro" id="IPR005580">
    <property type="entry name" value="DbpA/CsdA_RNA-bd_dom"/>
</dbReference>
<organism evidence="14 15">
    <name type="scientific">Haloplasma contractile SSD-17B</name>
    <dbReference type="NCBI Taxonomy" id="1033810"/>
    <lineage>
        <taxon>Bacteria</taxon>
        <taxon>Bacillati</taxon>
        <taxon>Mycoplasmatota</taxon>
        <taxon>Mollicutes</taxon>
        <taxon>Haloplasmatales</taxon>
        <taxon>Haloplasmataceae</taxon>
        <taxon>Haloplasma</taxon>
    </lineage>
</organism>
<evidence type="ECO:0000313" key="15">
    <source>
        <dbReference type="Proteomes" id="UP000005707"/>
    </source>
</evidence>
<evidence type="ECO:0000256" key="3">
    <source>
        <dbReference type="ARBA" id="ARBA00022741"/>
    </source>
</evidence>
<dbReference type="InterPro" id="IPR011545">
    <property type="entry name" value="DEAD/DEAH_box_helicase_dom"/>
</dbReference>
<reference evidence="14 15" key="1">
    <citation type="journal article" date="2011" name="J. Bacteriol.">
        <title>Genome sequence of Haloplasma contractile, an unusual contractile bacterium from a deep-sea anoxic brine lake.</title>
        <authorList>
            <person name="Antunes A."/>
            <person name="Alam I."/>
            <person name="El Dorry H."/>
            <person name="Siam R."/>
            <person name="Robertson A."/>
            <person name="Bajic V.B."/>
            <person name="Stingl U."/>
        </authorList>
    </citation>
    <scope>NUCLEOTIDE SEQUENCE [LARGE SCALE GENOMIC DNA]</scope>
    <source>
        <strain evidence="14 15">SSD-17B</strain>
    </source>
</reference>
<proteinExistence type="inferred from homology"/>
<dbReference type="eggNOG" id="COG0513">
    <property type="taxonomic scope" value="Bacteria"/>
</dbReference>
<dbReference type="EMBL" id="AFNU02000003">
    <property type="protein sequence ID" value="ERJ12831.1"/>
    <property type="molecule type" value="Genomic_DNA"/>
</dbReference>
<dbReference type="InterPro" id="IPR001650">
    <property type="entry name" value="Helicase_C-like"/>
</dbReference>
<dbReference type="InterPro" id="IPR044742">
    <property type="entry name" value="DEAD/DEAH_RhlB"/>
</dbReference>
<dbReference type="PANTHER" id="PTHR47959">
    <property type="entry name" value="ATP-DEPENDENT RNA HELICASE RHLE-RELATED"/>
    <property type="match status" value="1"/>
</dbReference>
<evidence type="ECO:0000256" key="5">
    <source>
        <dbReference type="ARBA" id="ARBA00022806"/>
    </source>
</evidence>
<accession>F7Q1B5</accession>
<dbReference type="PROSITE" id="PS00039">
    <property type="entry name" value="DEAD_ATP_HELICASE"/>
    <property type="match status" value="1"/>
</dbReference>